<dbReference type="AlphaFoldDB" id="A0A8I1JIP4"/>
<dbReference type="InterPro" id="IPR036013">
    <property type="entry name" value="Band_7/SPFH_dom_sf"/>
</dbReference>
<dbReference type="GO" id="GO:0016020">
    <property type="term" value="C:membrane"/>
    <property type="evidence" value="ECO:0007669"/>
    <property type="project" value="UniProtKB-SubCell"/>
</dbReference>
<evidence type="ECO:0000259" key="2">
    <source>
        <dbReference type="Pfam" id="PF01145"/>
    </source>
</evidence>
<organism evidence="3 4">
    <name type="scientific">Pseudomonas putida</name>
    <name type="common">Arthrobacter siderocapsulatus</name>
    <dbReference type="NCBI Taxonomy" id="303"/>
    <lineage>
        <taxon>Bacteria</taxon>
        <taxon>Pseudomonadati</taxon>
        <taxon>Pseudomonadota</taxon>
        <taxon>Gammaproteobacteria</taxon>
        <taxon>Pseudomonadales</taxon>
        <taxon>Pseudomonadaceae</taxon>
        <taxon>Pseudomonas</taxon>
    </lineage>
</organism>
<gene>
    <name evidence="3" type="ORF">JEU22_04645</name>
</gene>
<sequence length="276" mass="30401">MSRYQEPLFSGPAVTFATLAAIAAAVWFGGFHSIKTEPGYQTVVVDQPFFGEGGVRAKPLDPGRMVAFRTTNGIPVQVTPITYPAQFGDLPTKDNSLLNFQTSIQVKVTDPVRLIDKFGENWYENNISRPFTSAFRDITKNYSMTQIMSDSKTAGEMEQKLIDTMNAKVKADGIPVEIMDFNMGQGRPNEEVVDQMNQTIAQQQASKTYAEAKIAQEQRKESEIARAVADKAYADKMNFTPEQIIQLESINKYSAACAKSSCVIMSGGVVPITLAK</sequence>
<dbReference type="RefSeq" id="WP_198746807.1">
    <property type="nucleotide sequence ID" value="NZ_JAEHTE010000002.1"/>
</dbReference>
<evidence type="ECO:0000313" key="3">
    <source>
        <dbReference type="EMBL" id="MBI6883193.1"/>
    </source>
</evidence>
<protein>
    <submittedName>
        <fullName evidence="3">SPFH domain-containing protein</fullName>
    </submittedName>
</protein>
<dbReference type="InterPro" id="IPR001107">
    <property type="entry name" value="Band_7"/>
</dbReference>
<dbReference type="SUPFAM" id="SSF117892">
    <property type="entry name" value="Band 7/SPFH domain"/>
    <property type="match status" value="1"/>
</dbReference>
<comment type="subcellular location">
    <subcellularLocation>
        <location evidence="1">Membrane</location>
        <topology evidence="1">Single-pass membrane protein</topology>
    </subcellularLocation>
</comment>
<name>A0A8I1JIP4_PSEPU</name>
<dbReference type="Pfam" id="PF01145">
    <property type="entry name" value="Band_7"/>
    <property type="match status" value="1"/>
</dbReference>
<evidence type="ECO:0000256" key="1">
    <source>
        <dbReference type="ARBA" id="ARBA00004167"/>
    </source>
</evidence>
<proteinExistence type="predicted"/>
<accession>A0A8I1JIP4</accession>
<comment type="caution">
    <text evidence="3">The sequence shown here is derived from an EMBL/GenBank/DDBJ whole genome shotgun (WGS) entry which is preliminary data.</text>
</comment>
<dbReference type="EMBL" id="JAEHTE010000002">
    <property type="protein sequence ID" value="MBI6883193.1"/>
    <property type="molecule type" value="Genomic_DNA"/>
</dbReference>
<dbReference type="Proteomes" id="UP000637061">
    <property type="component" value="Unassembled WGS sequence"/>
</dbReference>
<dbReference type="Gene3D" id="3.30.479.30">
    <property type="entry name" value="Band 7 domain"/>
    <property type="match status" value="1"/>
</dbReference>
<reference evidence="3" key="1">
    <citation type="submission" date="2020-12" db="EMBL/GenBank/DDBJ databases">
        <title>Enhanced detection system for hospital associated transmission using whole genome sequencing surveillance.</title>
        <authorList>
            <person name="Harrison L.H."/>
            <person name="Van Tyne D."/>
            <person name="Marsh J.W."/>
            <person name="Griffith M.P."/>
            <person name="Snyder D.J."/>
            <person name="Cooper V.S."/>
            <person name="Mustapha M."/>
        </authorList>
    </citation>
    <scope>NUCLEOTIDE SEQUENCE</scope>
    <source>
        <strain evidence="3">PSB00042</strain>
    </source>
</reference>
<feature type="domain" description="Band 7" evidence="2">
    <location>
        <begin position="35"/>
        <end position="218"/>
    </location>
</feature>
<evidence type="ECO:0000313" key="4">
    <source>
        <dbReference type="Proteomes" id="UP000637061"/>
    </source>
</evidence>